<dbReference type="Pfam" id="PF13193">
    <property type="entry name" value="AMP-binding_C"/>
    <property type="match status" value="1"/>
</dbReference>
<evidence type="ECO:0000259" key="9">
    <source>
        <dbReference type="Pfam" id="PF13193"/>
    </source>
</evidence>
<dbReference type="InterPro" id="IPR000873">
    <property type="entry name" value="AMP-dep_synth/lig_dom"/>
</dbReference>
<accession>A0ABU8XJ53</accession>
<dbReference type="InterPro" id="IPR025110">
    <property type="entry name" value="AMP-bd_C"/>
</dbReference>
<dbReference type="EC" id="6.2.1.3" evidence="5"/>
<dbReference type="EMBL" id="JBBKZS010000036">
    <property type="protein sequence ID" value="MEJ8859726.1"/>
    <property type="molecule type" value="Genomic_DNA"/>
</dbReference>
<comment type="subcellular location">
    <subcellularLocation>
        <location evidence="1">Membrane</location>
        <topology evidence="1">Peripheral membrane protein</topology>
    </subcellularLocation>
</comment>
<evidence type="ECO:0000259" key="8">
    <source>
        <dbReference type="Pfam" id="PF00501"/>
    </source>
</evidence>
<dbReference type="Gene3D" id="3.40.50.12780">
    <property type="entry name" value="N-terminal domain of ligase-like"/>
    <property type="match status" value="1"/>
</dbReference>
<proteinExistence type="predicted"/>
<dbReference type="Proteomes" id="UP001367030">
    <property type="component" value="Unassembled WGS sequence"/>
</dbReference>
<dbReference type="Gene3D" id="3.30.300.30">
    <property type="match status" value="1"/>
</dbReference>
<keyword evidence="4" id="KW-0472">Membrane</keyword>
<dbReference type="InterPro" id="IPR042099">
    <property type="entry name" value="ANL_N_sf"/>
</dbReference>
<dbReference type="CDD" id="cd05936">
    <property type="entry name" value="FC-FACS_FadD_like"/>
    <property type="match status" value="1"/>
</dbReference>
<keyword evidence="11" id="KW-1185">Reference proteome</keyword>
<dbReference type="SUPFAM" id="SSF56801">
    <property type="entry name" value="Acetyl-CoA synthetase-like"/>
    <property type="match status" value="1"/>
</dbReference>
<keyword evidence="3" id="KW-0436">Ligase</keyword>
<evidence type="ECO:0000313" key="11">
    <source>
        <dbReference type="Proteomes" id="UP001367030"/>
    </source>
</evidence>
<organism evidence="10 11">
    <name type="scientific">Variovorax robiniae</name>
    <dbReference type="NCBI Taxonomy" id="1836199"/>
    <lineage>
        <taxon>Bacteria</taxon>
        <taxon>Pseudomonadati</taxon>
        <taxon>Pseudomonadota</taxon>
        <taxon>Betaproteobacteria</taxon>
        <taxon>Burkholderiales</taxon>
        <taxon>Comamonadaceae</taxon>
        <taxon>Variovorax</taxon>
    </lineage>
</organism>
<evidence type="ECO:0000256" key="6">
    <source>
        <dbReference type="ARBA" id="ARBA00039545"/>
    </source>
</evidence>
<feature type="domain" description="AMP-binding enzyme C-terminal" evidence="9">
    <location>
        <begin position="460"/>
        <end position="535"/>
    </location>
</feature>
<gene>
    <name evidence="10" type="ORF">WKW79_34580</name>
</gene>
<evidence type="ECO:0000256" key="2">
    <source>
        <dbReference type="ARBA" id="ARBA00005005"/>
    </source>
</evidence>
<dbReference type="PANTHER" id="PTHR43767:SF8">
    <property type="entry name" value="LONG-CHAIN-FATTY-ACID--COA LIGASE"/>
    <property type="match status" value="1"/>
</dbReference>
<evidence type="ECO:0000256" key="4">
    <source>
        <dbReference type="ARBA" id="ARBA00023136"/>
    </source>
</evidence>
<evidence type="ECO:0000256" key="3">
    <source>
        <dbReference type="ARBA" id="ARBA00022598"/>
    </source>
</evidence>
<feature type="domain" description="AMP-dependent synthetase/ligase" evidence="8">
    <location>
        <begin position="29"/>
        <end position="409"/>
    </location>
</feature>
<name>A0ABU8XJ53_9BURK</name>
<reference evidence="10 11" key="1">
    <citation type="submission" date="2024-03" db="EMBL/GenBank/DDBJ databases">
        <title>Novel species of the genus Variovorax.</title>
        <authorList>
            <person name="Liu Q."/>
            <person name="Xin Y.-H."/>
        </authorList>
    </citation>
    <scope>NUCLEOTIDE SEQUENCE [LARGE SCALE GENOMIC DNA]</scope>
    <source>
        <strain evidence="10 11">KACC 18901</strain>
    </source>
</reference>
<dbReference type="PROSITE" id="PS00455">
    <property type="entry name" value="AMP_BINDING"/>
    <property type="match status" value="1"/>
</dbReference>
<comment type="pathway">
    <text evidence="2">Lipid metabolism; fatty acid beta-oxidation.</text>
</comment>
<evidence type="ECO:0000256" key="5">
    <source>
        <dbReference type="ARBA" id="ARBA00026121"/>
    </source>
</evidence>
<comment type="caution">
    <text evidence="10">The sequence shown here is derived from an EMBL/GenBank/DDBJ whole genome shotgun (WGS) entry which is preliminary data.</text>
</comment>
<dbReference type="Pfam" id="PF00501">
    <property type="entry name" value="AMP-binding"/>
    <property type="match status" value="1"/>
</dbReference>
<dbReference type="PANTHER" id="PTHR43767">
    <property type="entry name" value="LONG-CHAIN-FATTY-ACID--COA LIGASE"/>
    <property type="match status" value="1"/>
</dbReference>
<dbReference type="InterPro" id="IPR050237">
    <property type="entry name" value="ATP-dep_AMP-bd_enzyme"/>
</dbReference>
<dbReference type="InterPro" id="IPR020845">
    <property type="entry name" value="AMP-binding_CS"/>
</dbReference>
<dbReference type="InterPro" id="IPR045851">
    <property type="entry name" value="AMP-bd_C_sf"/>
</dbReference>
<protein>
    <recommendedName>
        <fullName evidence="6">Long-chain-fatty-acid--CoA ligase</fullName>
        <ecNumber evidence="5">6.2.1.3</ecNumber>
    </recommendedName>
    <alternativeName>
        <fullName evidence="7">Long-chain acyl-CoA synthetase</fullName>
    </alternativeName>
</protein>
<evidence type="ECO:0000313" key="10">
    <source>
        <dbReference type="EMBL" id="MEJ8859726.1"/>
    </source>
</evidence>
<sequence>MNQRHWLAWYGDVPATINPDAYGSVTEMFEQAMKKYAAKTAFSSFGQKLSFADVDRLSARFASYLQREIGVKKGDRIAVMMPNLASFPIAFFGIARLGAVQVNVNPLYTPRELEHQLKDAGVKTVFIFNGSTPTLAEIIKETPVTTIITAAPGDGLPNSALPAPAIDARLTSTLSMGDILAEGKPTGYTAPTITGDDLLFLQYTGGTTGLSKGACLSHRNLVANTEQYKAFMKETLRPGEDVIVTALPLYHIFALMVNLITYFSLGAENWLVANPRDIEGLINTFKESKMSVFAGVNTLYAGLAAHPKLKEVDWSHLRLSVGGGAAVIDATSKRWEEVTGKLILEGYGLSETSPILSINPPFIKEFSATTGLPLPSTDIKLVDDAGNEVPLGHSGEICAKGPQVMSGYWEKPEANAASFTADGYFRTGDVGVFDQRGYLKIVDRIKDMIIVSGFNVYPNEIEAVATSCPGVAECACIGVPDAKTGEAIQLFVVAAPGSNLTAEDVVAHCRKSLTGYKVPKVVRLIDALPKSTVGKILRRELRNVA</sequence>
<evidence type="ECO:0000256" key="7">
    <source>
        <dbReference type="ARBA" id="ARBA00042773"/>
    </source>
</evidence>
<evidence type="ECO:0000256" key="1">
    <source>
        <dbReference type="ARBA" id="ARBA00004170"/>
    </source>
</evidence>
<dbReference type="RefSeq" id="WP_340339762.1">
    <property type="nucleotide sequence ID" value="NZ_JBBKZS010000036.1"/>
</dbReference>